<evidence type="ECO:0000313" key="4">
    <source>
        <dbReference type="EMBL" id="KAF5818258.1"/>
    </source>
</evidence>
<gene>
    <name evidence="5" type="primary">SCP</name>
    <name evidence="5" type="ORF">HannXRQ_Chr02g0045431</name>
    <name evidence="4" type="ORF">HanXRQr2_Chr02g0062961</name>
</gene>
<evidence type="ECO:0000313" key="6">
    <source>
        <dbReference type="Proteomes" id="UP000215914"/>
    </source>
</evidence>
<evidence type="ECO:0000313" key="5">
    <source>
        <dbReference type="EMBL" id="OTG34403.1"/>
    </source>
</evidence>
<dbReference type="PROSITE" id="PS50891">
    <property type="entry name" value="LOB"/>
    <property type="match status" value="1"/>
</dbReference>
<sequence length="317" mass="36095">MHHFFPSFLTQIILHLLTQIMTLKGGTSQACAACKYQRKRCTPECALAPHFRPEQTEIFKNAHKLFGVRNILRILEQVDPAMKNEAMRSIIYQANMRDRSPVHGCLGVIYQLQYQIRQAEKELYTVFSQLELYKQNQRRQQEITLSPMDSPESQQLQLGMGVEQSGNPGLTLFQNEVNDHTPQQPFVPVAAFQISYSGNENGSDVINVDSKDSMNMNNVMWGQQICYNENNDKSQMVNTQPLTIQDEVTHDYDEIYPFFDTIDDTQSYIDSKEANESSSDSSQLKEATQSIQHVAGNTLKNAQLQLGIVSGHYQTFA</sequence>
<dbReference type="EMBL" id="CM007891">
    <property type="protein sequence ID" value="OTG34403.1"/>
    <property type="molecule type" value="Genomic_DNA"/>
</dbReference>
<accession>A0A251VGU9</accession>
<dbReference type="PANTHER" id="PTHR31301:SF21">
    <property type="entry name" value="LOB DOMAIN-CONTAINING PROTEIN 27-RELATED"/>
    <property type="match status" value="1"/>
</dbReference>
<feature type="domain" description="LOB" evidence="3">
    <location>
        <begin position="29"/>
        <end position="130"/>
    </location>
</feature>
<evidence type="ECO:0000256" key="1">
    <source>
        <dbReference type="ARBA" id="ARBA00005474"/>
    </source>
</evidence>
<reference evidence="5" key="2">
    <citation type="submission" date="2017-02" db="EMBL/GenBank/DDBJ databases">
        <title>Sunflower complete genome.</title>
        <authorList>
            <person name="Langlade N."/>
            <person name="Munos S."/>
        </authorList>
    </citation>
    <scope>NUCLEOTIDE SEQUENCE [LARGE SCALE GENOMIC DNA]</scope>
    <source>
        <tissue evidence="5">Leaves</tissue>
    </source>
</reference>
<dbReference type="GO" id="GO:0001216">
    <property type="term" value="F:DNA-binding transcription activator activity"/>
    <property type="evidence" value="ECO:0000318"/>
    <property type="project" value="GO_Central"/>
</dbReference>
<reference evidence="4" key="3">
    <citation type="submission" date="2020-06" db="EMBL/GenBank/DDBJ databases">
        <title>Helianthus annuus Genome sequencing and assembly Release 2.</title>
        <authorList>
            <person name="Gouzy J."/>
            <person name="Langlade N."/>
            <person name="Munos S."/>
        </authorList>
    </citation>
    <scope>NUCLEOTIDE SEQUENCE</scope>
    <source>
        <tissue evidence="4">Leaves</tissue>
    </source>
</reference>
<evidence type="ECO:0000259" key="3">
    <source>
        <dbReference type="PROSITE" id="PS50891"/>
    </source>
</evidence>
<comment type="similarity">
    <text evidence="1">Belongs to the LOB domain-containing protein family.</text>
</comment>
<evidence type="ECO:0000256" key="2">
    <source>
        <dbReference type="SAM" id="SignalP"/>
    </source>
</evidence>
<dbReference type="Gramene" id="mRNA:HanXRQr2_Chr02g0062961">
    <property type="protein sequence ID" value="mRNA:HanXRQr2_Chr02g0062961"/>
    <property type="gene ID" value="HanXRQr2_Chr02g0062961"/>
</dbReference>
<dbReference type="InParanoid" id="A0A251VGU9"/>
<dbReference type="GO" id="GO:0006355">
    <property type="term" value="P:regulation of DNA-templated transcription"/>
    <property type="evidence" value="ECO:0000318"/>
    <property type="project" value="GO_Central"/>
</dbReference>
<name>A0A251VGU9_HELAN</name>
<organism evidence="5 6">
    <name type="scientific">Helianthus annuus</name>
    <name type="common">Common sunflower</name>
    <dbReference type="NCBI Taxonomy" id="4232"/>
    <lineage>
        <taxon>Eukaryota</taxon>
        <taxon>Viridiplantae</taxon>
        <taxon>Streptophyta</taxon>
        <taxon>Embryophyta</taxon>
        <taxon>Tracheophyta</taxon>
        <taxon>Spermatophyta</taxon>
        <taxon>Magnoliopsida</taxon>
        <taxon>eudicotyledons</taxon>
        <taxon>Gunneridae</taxon>
        <taxon>Pentapetalae</taxon>
        <taxon>asterids</taxon>
        <taxon>campanulids</taxon>
        <taxon>Asterales</taxon>
        <taxon>Asteraceae</taxon>
        <taxon>Asteroideae</taxon>
        <taxon>Heliantheae alliance</taxon>
        <taxon>Heliantheae</taxon>
        <taxon>Helianthus</taxon>
    </lineage>
</organism>
<protein>
    <submittedName>
        <fullName evidence="5">Putative LOB domain-containing protein 27</fullName>
    </submittedName>
    <submittedName>
        <fullName evidence="4">Transcription factor AS2-LOB family</fullName>
    </submittedName>
</protein>
<feature type="chain" id="PRO_5013304434" evidence="2">
    <location>
        <begin position="29"/>
        <end position="317"/>
    </location>
</feature>
<keyword evidence="6" id="KW-1185">Reference proteome</keyword>
<dbReference type="Pfam" id="PF03195">
    <property type="entry name" value="LOB"/>
    <property type="match status" value="1"/>
</dbReference>
<feature type="signal peptide" evidence="2">
    <location>
        <begin position="1"/>
        <end position="28"/>
    </location>
</feature>
<dbReference type="GO" id="GO:0005634">
    <property type="term" value="C:nucleus"/>
    <property type="evidence" value="ECO:0000318"/>
    <property type="project" value="GO_Central"/>
</dbReference>
<dbReference type="AlphaFoldDB" id="A0A251VGU9"/>
<keyword evidence="2" id="KW-0732">Signal</keyword>
<proteinExistence type="inferred from homology"/>
<dbReference type="EMBL" id="MNCJ02000317">
    <property type="protein sequence ID" value="KAF5818258.1"/>
    <property type="molecule type" value="Genomic_DNA"/>
</dbReference>
<dbReference type="Proteomes" id="UP000215914">
    <property type="component" value="Chromosome 2"/>
</dbReference>
<reference evidence="4 6" key="1">
    <citation type="journal article" date="2017" name="Nature">
        <title>The sunflower genome provides insights into oil metabolism, flowering and Asterid evolution.</title>
        <authorList>
            <person name="Badouin H."/>
            <person name="Gouzy J."/>
            <person name="Grassa C.J."/>
            <person name="Murat F."/>
            <person name="Staton S.E."/>
            <person name="Cottret L."/>
            <person name="Lelandais-Briere C."/>
            <person name="Owens G.L."/>
            <person name="Carrere S."/>
            <person name="Mayjonade B."/>
            <person name="Legrand L."/>
            <person name="Gill N."/>
            <person name="Kane N.C."/>
            <person name="Bowers J.E."/>
            <person name="Hubner S."/>
            <person name="Bellec A."/>
            <person name="Berard A."/>
            <person name="Berges H."/>
            <person name="Blanchet N."/>
            <person name="Boniface M.C."/>
            <person name="Brunel D."/>
            <person name="Catrice O."/>
            <person name="Chaidir N."/>
            <person name="Claudel C."/>
            <person name="Donnadieu C."/>
            <person name="Faraut T."/>
            <person name="Fievet G."/>
            <person name="Helmstetter N."/>
            <person name="King M."/>
            <person name="Knapp S.J."/>
            <person name="Lai Z."/>
            <person name="Le Paslier M.C."/>
            <person name="Lippi Y."/>
            <person name="Lorenzon L."/>
            <person name="Mandel J.R."/>
            <person name="Marage G."/>
            <person name="Marchand G."/>
            <person name="Marquand E."/>
            <person name="Bret-Mestries E."/>
            <person name="Morien E."/>
            <person name="Nambeesan S."/>
            <person name="Nguyen T."/>
            <person name="Pegot-Espagnet P."/>
            <person name="Pouilly N."/>
            <person name="Raftis F."/>
            <person name="Sallet E."/>
            <person name="Schiex T."/>
            <person name="Thomas J."/>
            <person name="Vandecasteele C."/>
            <person name="Vares D."/>
            <person name="Vear F."/>
            <person name="Vautrin S."/>
            <person name="Crespi M."/>
            <person name="Mangin B."/>
            <person name="Burke J.M."/>
            <person name="Salse J."/>
            <person name="Munos S."/>
            <person name="Vincourt P."/>
            <person name="Rieseberg L.H."/>
            <person name="Langlade N.B."/>
        </authorList>
    </citation>
    <scope>NUCLEOTIDE SEQUENCE [LARGE SCALE GENOMIC DNA]</scope>
    <source>
        <strain evidence="6">cv. SF193</strain>
        <tissue evidence="4">Leaves</tissue>
    </source>
</reference>
<dbReference type="InterPro" id="IPR004883">
    <property type="entry name" value="LOB"/>
</dbReference>
<dbReference type="PANTHER" id="PTHR31301">
    <property type="entry name" value="LOB DOMAIN-CONTAINING PROTEIN 4-RELATED"/>
    <property type="match status" value="1"/>
</dbReference>
<dbReference type="OMA" id="GCWEEIC"/>